<protein>
    <recommendedName>
        <fullName evidence="3">DUF4263 domain-containing protein</fullName>
    </recommendedName>
</protein>
<proteinExistence type="predicted"/>
<dbReference type="Proteomes" id="UP000718451">
    <property type="component" value="Unassembled WGS sequence"/>
</dbReference>
<evidence type="ECO:0000313" key="2">
    <source>
        <dbReference type="Proteomes" id="UP000718451"/>
    </source>
</evidence>
<organism evidence="1 2">
    <name type="scientific">Croceivirga thetidis</name>
    <dbReference type="NCBI Taxonomy" id="2721623"/>
    <lineage>
        <taxon>Bacteria</taxon>
        <taxon>Pseudomonadati</taxon>
        <taxon>Bacteroidota</taxon>
        <taxon>Flavobacteriia</taxon>
        <taxon>Flavobacteriales</taxon>
        <taxon>Flavobacteriaceae</taxon>
        <taxon>Croceivirga</taxon>
    </lineage>
</organism>
<name>A0ABX1GL05_9FLAO</name>
<sequence>MTKIEIHEHVLQFLIEQKINFLPRQTNRDNKLKKQEWFLNGPGYNCFSFWTGFDGDRKVPKIALFFSLEAPFQLRLVLNSRSDFSALSLLENIANDLGLKPKPNRKNEWSKILGKKLSEILELQIAIKEFINNERLIIDELVDKHNHPKIKSISDEKFLKVITNLNKYRDTKNRLDFSSSNIVGARKRLKRKGVKSKSEETEIRSFLAERLAIKKTHNKLQNQLFKNLSKKHPQGHLIMEENYIDLKFEDDKTISLYEVKPYSSVNRCIKESLGQLMGYYYNLQNPHNKTVQLFIAGPNELSNSDKDYLNFIKNQLETDLDYLAIDL</sequence>
<dbReference type="EMBL" id="JAAWWL010000001">
    <property type="protein sequence ID" value="NKI30577.1"/>
    <property type="molecule type" value="Genomic_DNA"/>
</dbReference>
<dbReference type="RefSeq" id="WP_168550817.1">
    <property type="nucleotide sequence ID" value="NZ_JAAWWL010000001.1"/>
</dbReference>
<keyword evidence="2" id="KW-1185">Reference proteome</keyword>
<evidence type="ECO:0008006" key="3">
    <source>
        <dbReference type="Google" id="ProtNLM"/>
    </source>
</evidence>
<accession>A0ABX1GL05</accession>
<comment type="caution">
    <text evidence="1">The sequence shown here is derived from an EMBL/GenBank/DDBJ whole genome shotgun (WGS) entry which is preliminary data.</text>
</comment>
<evidence type="ECO:0000313" key="1">
    <source>
        <dbReference type="EMBL" id="NKI30577.1"/>
    </source>
</evidence>
<gene>
    <name evidence="1" type="ORF">HCU67_01365</name>
</gene>
<reference evidence="1 2" key="1">
    <citation type="submission" date="2020-04" db="EMBL/GenBank/DDBJ databases">
        <authorList>
            <person name="Yoon J."/>
        </authorList>
    </citation>
    <scope>NUCLEOTIDE SEQUENCE [LARGE SCALE GENOMIC DNA]</scope>
    <source>
        <strain evidence="1 2">DJ-13</strain>
    </source>
</reference>